<evidence type="ECO:0000313" key="1">
    <source>
        <dbReference type="EMBL" id="QHT87381.1"/>
    </source>
</evidence>
<organism evidence="1">
    <name type="scientific">viral metagenome</name>
    <dbReference type="NCBI Taxonomy" id="1070528"/>
    <lineage>
        <taxon>unclassified sequences</taxon>
        <taxon>metagenomes</taxon>
        <taxon>organismal metagenomes</taxon>
    </lineage>
</organism>
<accession>A0A6C0I2Z6</accession>
<dbReference type="AlphaFoldDB" id="A0A6C0I2Z6"/>
<proteinExistence type="predicted"/>
<reference evidence="1" key="1">
    <citation type="journal article" date="2020" name="Nature">
        <title>Giant virus diversity and host interactions through global metagenomics.</title>
        <authorList>
            <person name="Schulz F."/>
            <person name="Roux S."/>
            <person name="Paez-Espino D."/>
            <person name="Jungbluth S."/>
            <person name="Walsh D.A."/>
            <person name="Denef V.J."/>
            <person name="McMahon K.D."/>
            <person name="Konstantinidis K.T."/>
            <person name="Eloe-Fadrosh E.A."/>
            <person name="Kyrpides N.C."/>
            <person name="Woyke T."/>
        </authorList>
    </citation>
    <scope>NUCLEOTIDE SEQUENCE</scope>
    <source>
        <strain evidence="1">GVMAG-M-3300023184-190</strain>
    </source>
</reference>
<dbReference type="EMBL" id="MN740088">
    <property type="protein sequence ID" value="QHT87381.1"/>
    <property type="molecule type" value="Genomic_DNA"/>
</dbReference>
<name>A0A6C0I2Z6_9ZZZZ</name>
<sequence>MSTVQITDKENKQSWMGKVHLITNEPVNISSPFVVKPYTFVSFINKSEYPSFLKKGSPLYCTIAGSCCRADVAQILGSGTFKVTKNDLKTYSPFAYEYTITINDIESVLVTEEAYTIASSPSSSSFA</sequence>
<protein>
    <submittedName>
        <fullName evidence="1">Uncharacterized protein</fullName>
    </submittedName>
</protein>